<proteinExistence type="predicted"/>
<evidence type="ECO:0000259" key="1">
    <source>
        <dbReference type="Pfam" id="PF01872"/>
    </source>
</evidence>
<keyword evidence="3" id="KW-1185">Reference proteome</keyword>
<dbReference type="InterPro" id="IPR050765">
    <property type="entry name" value="Riboflavin_Biosynth_HTPR"/>
</dbReference>
<dbReference type="SUPFAM" id="SSF53597">
    <property type="entry name" value="Dihydrofolate reductase-like"/>
    <property type="match status" value="1"/>
</dbReference>
<dbReference type="Gene3D" id="3.40.430.10">
    <property type="entry name" value="Dihydrofolate Reductase, subunit A"/>
    <property type="match status" value="1"/>
</dbReference>
<dbReference type="InterPro" id="IPR024072">
    <property type="entry name" value="DHFR-like_dom_sf"/>
</dbReference>
<organism evidence="2 3">
    <name type="scientific">Danxiaibacter flavus</name>
    <dbReference type="NCBI Taxonomy" id="3049108"/>
    <lineage>
        <taxon>Bacteria</taxon>
        <taxon>Pseudomonadati</taxon>
        <taxon>Bacteroidota</taxon>
        <taxon>Chitinophagia</taxon>
        <taxon>Chitinophagales</taxon>
        <taxon>Chitinophagaceae</taxon>
        <taxon>Danxiaibacter</taxon>
    </lineage>
</organism>
<dbReference type="PANTHER" id="PTHR38011:SF11">
    <property type="entry name" value="2,5-DIAMINO-6-RIBOSYLAMINO-4(3H)-PYRIMIDINONE 5'-PHOSPHATE REDUCTASE"/>
    <property type="match status" value="1"/>
</dbReference>
<sequence>MRKLIMWNVITLDGYFEGNQNWDLSFLNIVWGQELEKLSIEQLNAADYLVFGRVTYEGMAEYWTKEEGEIADLMNAIPKLVFSKTLKSAEWNNTTLISQNASAEIKKLKEQGGRDMYVFGSANLSETFVNDDLFDEYRIGIAPVILGSGRPLFRQGIASKKLSLVSTQPLMTGGVVLSYSR</sequence>
<dbReference type="EMBL" id="JAULBC010000007">
    <property type="protein sequence ID" value="MEX6690080.1"/>
    <property type="molecule type" value="Genomic_DNA"/>
</dbReference>
<accession>A0ABV3ZKL0</accession>
<evidence type="ECO:0000313" key="3">
    <source>
        <dbReference type="Proteomes" id="UP001560573"/>
    </source>
</evidence>
<feature type="domain" description="Bacterial bifunctional deaminase-reductase C-terminal" evidence="1">
    <location>
        <begin position="2"/>
        <end position="173"/>
    </location>
</feature>
<name>A0ABV3ZKL0_9BACT</name>
<dbReference type="Pfam" id="PF01872">
    <property type="entry name" value="RibD_C"/>
    <property type="match status" value="1"/>
</dbReference>
<protein>
    <submittedName>
        <fullName evidence="2">Dihydrofolate reductase family protein</fullName>
    </submittedName>
</protein>
<gene>
    <name evidence="2" type="ORF">QTN47_21405</name>
</gene>
<evidence type="ECO:0000313" key="2">
    <source>
        <dbReference type="EMBL" id="MEX6690080.1"/>
    </source>
</evidence>
<dbReference type="PANTHER" id="PTHR38011">
    <property type="entry name" value="DIHYDROFOLATE REDUCTASE FAMILY PROTEIN (AFU_ORTHOLOGUE AFUA_8G06820)"/>
    <property type="match status" value="1"/>
</dbReference>
<dbReference type="RefSeq" id="WP_369331489.1">
    <property type="nucleotide sequence ID" value="NZ_JAULBC010000007.1"/>
</dbReference>
<reference evidence="2 3" key="1">
    <citation type="submission" date="2023-07" db="EMBL/GenBank/DDBJ databases">
        <authorList>
            <person name="Lian W.-H."/>
        </authorList>
    </citation>
    <scope>NUCLEOTIDE SEQUENCE [LARGE SCALE GENOMIC DNA]</scope>
    <source>
        <strain evidence="2 3">SYSU DXS3180</strain>
    </source>
</reference>
<dbReference type="Proteomes" id="UP001560573">
    <property type="component" value="Unassembled WGS sequence"/>
</dbReference>
<comment type="caution">
    <text evidence="2">The sequence shown here is derived from an EMBL/GenBank/DDBJ whole genome shotgun (WGS) entry which is preliminary data.</text>
</comment>
<dbReference type="InterPro" id="IPR002734">
    <property type="entry name" value="RibDG_C"/>
</dbReference>